<evidence type="ECO:0000256" key="3">
    <source>
        <dbReference type="ARBA" id="ARBA00024446"/>
    </source>
</evidence>
<dbReference type="EMBL" id="CP016379">
    <property type="protein sequence ID" value="AZR72299.1"/>
    <property type="molecule type" value="Genomic_DNA"/>
</dbReference>
<dbReference type="Gene3D" id="2.40.50.220">
    <property type="entry name" value="EutN/Ccml"/>
    <property type="match status" value="1"/>
</dbReference>
<reference evidence="4 5" key="1">
    <citation type="submission" date="2016-07" db="EMBL/GenBank/DDBJ databases">
        <title>Genome and transcriptome analysis of iron-reducing fermentative bacteria Anoxybacter fermentans.</title>
        <authorList>
            <person name="Zeng X."/>
            <person name="Shao Z."/>
        </authorList>
    </citation>
    <scope>NUCLEOTIDE SEQUENCE [LARGE SCALE GENOMIC DNA]</scope>
    <source>
        <strain evidence="4 5">DY22613</strain>
    </source>
</reference>
<dbReference type="OrthoDB" id="196195at2"/>
<dbReference type="PROSITE" id="PS51932">
    <property type="entry name" value="BMV"/>
    <property type="match status" value="1"/>
</dbReference>
<gene>
    <name evidence="4" type="ORF">BBF96_02145</name>
</gene>
<accession>A0A3Q9HNV5</accession>
<protein>
    <submittedName>
        <fullName evidence="4">Ethanolamine utilization protein EutN</fullName>
    </submittedName>
</protein>
<dbReference type="InterPro" id="IPR036677">
    <property type="entry name" value="EutN_CcmL_sf"/>
</dbReference>
<dbReference type="KEGG" id="aft:BBF96_02145"/>
<evidence type="ECO:0000313" key="4">
    <source>
        <dbReference type="EMBL" id="AZR72299.1"/>
    </source>
</evidence>
<dbReference type="RefSeq" id="WP_127015633.1">
    <property type="nucleotide sequence ID" value="NZ_CP016379.1"/>
</dbReference>
<name>A0A3Q9HNV5_9FIRM</name>
<dbReference type="CDD" id="cd01614">
    <property type="entry name" value="EutN_CcmL"/>
    <property type="match status" value="1"/>
</dbReference>
<dbReference type="InterPro" id="IPR004992">
    <property type="entry name" value="EutN_CcmL"/>
</dbReference>
<dbReference type="Proteomes" id="UP000267250">
    <property type="component" value="Chromosome"/>
</dbReference>
<evidence type="ECO:0000313" key="5">
    <source>
        <dbReference type="Proteomes" id="UP000267250"/>
    </source>
</evidence>
<dbReference type="GO" id="GO:0031470">
    <property type="term" value="C:carboxysome"/>
    <property type="evidence" value="ECO:0007669"/>
    <property type="project" value="UniProtKB-SubCell"/>
</dbReference>
<dbReference type="PANTHER" id="PTHR36539">
    <property type="entry name" value="ETHANOLAMINE UTILIZATION PROTEIN EUTN"/>
    <property type="match status" value="1"/>
</dbReference>
<dbReference type="PANTHER" id="PTHR36539:SF1">
    <property type="entry name" value="BACTERIAL MICROCOMPARTMENT SHELL VERTEX PROTEIN EUTN"/>
    <property type="match status" value="1"/>
</dbReference>
<dbReference type="SUPFAM" id="SSF159133">
    <property type="entry name" value="EutN/CcmL-like"/>
    <property type="match status" value="1"/>
</dbReference>
<evidence type="ECO:0000256" key="2">
    <source>
        <dbReference type="ARBA" id="ARBA00023669"/>
    </source>
</evidence>
<keyword evidence="5" id="KW-1185">Reference proteome</keyword>
<evidence type="ECO:0000256" key="1">
    <source>
        <dbReference type="ARBA" id="ARBA00023587"/>
    </source>
</evidence>
<comment type="subcellular location">
    <subcellularLocation>
        <location evidence="1">Carboxysome</location>
    </subcellularLocation>
</comment>
<organism evidence="4 5">
    <name type="scientific">Anoxybacter fermentans</name>
    <dbReference type="NCBI Taxonomy" id="1323375"/>
    <lineage>
        <taxon>Bacteria</taxon>
        <taxon>Bacillati</taxon>
        <taxon>Bacillota</taxon>
        <taxon>Clostridia</taxon>
        <taxon>Halanaerobiales</taxon>
        <taxon>Anoxybacter</taxon>
    </lineage>
</organism>
<dbReference type="Pfam" id="PF03319">
    <property type="entry name" value="EutN_CcmL"/>
    <property type="match status" value="1"/>
</dbReference>
<keyword evidence="2" id="KW-1282">Carboxysome</keyword>
<sequence>MVLGRVIGTVVATCKDKRLVGKKLLIVQPLKIKDLTPKGDPVVAVDTVGAGESEVVLMVAGSSARQTDKTDKTPVDAAIMAIVDSIELEGKLIFSKS</sequence>
<dbReference type="AlphaFoldDB" id="A0A3Q9HNV5"/>
<keyword evidence="3" id="KW-1283">Bacterial microcompartment</keyword>
<proteinExistence type="predicted"/>